<evidence type="ECO:0000259" key="4">
    <source>
        <dbReference type="Pfam" id="PF18018"/>
    </source>
</evidence>
<reference evidence="5 6" key="1">
    <citation type="submission" date="2020-08" db="EMBL/GenBank/DDBJ databases">
        <authorList>
            <person name="Newling K."/>
            <person name="Davey J."/>
            <person name="Forrester S."/>
        </authorList>
    </citation>
    <scope>NUCLEOTIDE SEQUENCE [LARGE SCALE GENOMIC DNA]</scope>
    <source>
        <strain evidence="6">Crithidia deanei Carvalho (ATCC PRA-265)</strain>
    </source>
</reference>
<dbReference type="OrthoDB" id="3763at2759"/>
<evidence type="ECO:0000256" key="2">
    <source>
        <dbReference type="ARBA" id="ARBA00022705"/>
    </source>
</evidence>
<evidence type="ECO:0000313" key="5">
    <source>
        <dbReference type="EMBL" id="CAD2217316.1"/>
    </source>
</evidence>
<dbReference type="GO" id="GO:0003677">
    <property type="term" value="F:DNA binding"/>
    <property type="evidence" value="ECO:0007669"/>
    <property type="project" value="InterPro"/>
</dbReference>
<dbReference type="Gene3D" id="2.40.50.430">
    <property type="match status" value="1"/>
</dbReference>
<accession>A0A7G2CBY2</accession>
<dbReference type="Pfam" id="PF18018">
    <property type="entry name" value="DNA_pol_D_N"/>
    <property type="match status" value="1"/>
</dbReference>
<feature type="domain" description="DNA polymerase delta subunit OB-fold" evidence="4">
    <location>
        <begin position="30"/>
        <end position="191"/>
    </location>
</feature>
<dbReference type="PANTHER" id="PTHR10416">
    <property type="entry name" value="DNA POLYMERASE DELTA SUBUNIT 2"/>
    <property type="match status" value="1"/>
</dbReference>
<dbReference type="PANTHER" id="PTHR10416:SF0">
    <property type="entry name" value="DNA POLYMERASE DELTA SUBUNIT 2"/>
    <property type="match status" value="1"/>
</dbReference>
<organism evidence="5 6">
    <name type="scientific">Angomonas deanei</name>
    <dbReference type="NCBI Taxonomy" id="59799"/>
    <lineage>
        <taxon>Eukaryota</taxon>
        <taxon>Discoba</taxon>
        <taxon>Euglenozoa</taxon>
        <taxon>Kinetoplastea</taxon>
        <taxon>Metakinetoplastina</taxon>
        <taxon>Trypanosomatida</taxon>
        <taxon>Trypanosomatidae</taxon>
        <taxon>Strigomonadinae</taxon>
        <taxon>Angomonas</taxon>
    </lineage>
</organism>
<evidence type="ECO:0000256" key="1">
    <source>
        <dbReference type="ARBA" id="ARBA00006035"/>
    </source>
</evidence>
<dbReference type="InterPro" id="IPR040663">
    <property type="entry name" value="DNA_pol_D_N"/>
</dbReference>
<dbReference type="Proteomes" id="UP000515908">
    <property type="component" value="Chromosome 08"/>
</dbReference>
<sequence length="479" mass="53089">MSATLEARAECPINRLHGRFLLRQLEFSEQYASMYRRRVEQQHEKALRNIEKVCPSSAKQYRVLELPPGVPSTCVGVLYKEMKLLPHFLDEYQRELVRIDAGGDDDDDMEEAIAEEDVGQNIGEEVLDTTATREQAATMEHYSACHAQDEVYLEDDSGRVLLSGINAERFSTGIVLGVYGTLHANGVFEILSYTFSGLESLYVDRPVPANKDPCYVAVVCGLEVGIPDSDNPAALHGRLSVEMLIDFLGGRLGDEKLLNLSKNISRLVIGGNSIAPTDELRLKKKLRLDPSDHIRLNDDKAQLGIVTSARLMKEFDQVLSRLAAAVEVELLPGDNDMSDAFFPQQPLHPILLPTAAKQSSVHLVTNPFEFVAQNGTTTESSGATDPSLCGVRFFVSAGQNINDVAGETKYEKRVDVFELVLQSGCMCPTAPNTLFSYPFKDKDPFLFNSAPHCFIACDQPQFETRYSTLNELRVNTEAC</sequence>
<dbReference type="Gene3D" id="3.60.21.50">
    <property type="match status" value="1"/>
</dbReference>
<comment type="similarity">
    <text evidence="1">Belongs to the DNA polymerase delta/II small subunit family.</text>
</comment>
<gene>
    <name evidence="5" type="ORF">ADEAN_000479400</name>
</gene>
<dbReference type="VEuPathDB" id="TriTrypDB:ADEAN_000479400"/>
<evidence type="ECO:0000313" key="6">
    <source>
        <dbReference type="Proteomes" id="UP000515908"/>
    </source>
</evidence>
<proteinExistence type="inferred from homology"/>
<dbReference type="Pfam" id="PF04042">
    <property type="entry name" value="DNA_pol_E_B"/>
    <property type="match status" value="1"/>
</dbReference>
<dbReference type="InterPro" id="IPR007185">
    <property type="entry name" value="DNA_pol_a/d/e_bsu"/>
</dbReference>
<name>A0A7G2CBY2_9TRYP</name>
<dbReference type="InterPro" id="IPR024826">
    <property type="entry name" value="DNA_pol_delta/II_ssu"/>
</dbReference>
<protein>
    <submittedName>
        <fullName evidence="5">DNA polymerase delta subunit OB-fold domain/DNA polymerase alpha/epsilon subunit B, putative</fullName>
    </submittedName>
</protein>
<dbReference type="EMBL" id="LR877152">
    <property type="protein sequence ID" value="CAD2217316.1"/>
    <property type="molecule type" value="Genomic_DNA"/>
</dbReference>
<keyword evidence="6" id="KW-1185">Reference proteome</keyword>
<evidence type="ECO:0000259" key="3">
    <source>
        <dbReference type="Pfam" id="PF04042"/>
    </source>
</evidence>
<dbReference type="GO" id="GO:0006271">
    <property type="term" value="P:DNA strand elongation involved in DNA replication"/>
    <property type="evidence" value="ECO:0007669"/>
    <property type="project" value="TreeGrafter"/>
</dbReference>
<keyword evidence="2" id="KW-0235">DNA replication</keyword>
<dbReference type="GO" id="GO:0043625">
    <property type="term" value="C:delta DNA polymerase complex"/>
    <property type="evidence" value="ECO:0007669"/>
    <property type="project" value="TreeGrafter"/>
</dbReference>
<feature type="domain" description="DNA polymerase alpha/delta/epsilon subunit B" evidence="3">
    <location>
        <begin position="233"/>
        <end position="463"/>
    </location>
</feature>
<dbReference type="AlphaFoldDB" id="A0A7G2CBY2"/>